<accession>F8MRE2</accession>
<dbReference type="GO" id="GO:0030705">
    <property type="term" value="P:cytoskeleton-dependent intracellular transport"/>
    <property type="evidence" value="ECO:0007669"/>
    <property type="project" value="TreeGrafter"/>
</dbReference>
<feature type="region of interest" description="Disordered" evidence="2">
    <location>
        <begin position="348"/>
        <end position="422"/>
    </location>
</feature>
<evidence type="ECO:0000256" key="1">
    <source>
        <dbReference type="SAM" id="Coils"/>
    </source>
</evidence>
<dbReference type="OrthoDB" id="4589414at2759"/>
<feature type="region of interest" description="Disordered" evidence="2">
    <location>
        <begin position="217"/>
        <end position="323"/>
    </location>
</feature>
<keyword evidence="4" id="KW-1185">Reference proteome</keyword>
<dbReference type="AlphaFoldDB" id="F8MRE2"/>
<proteinExistence type="predicted"/>
<feature type="compositionally biased region" description="Basic and acidic residues" evidence="2">
    <location>
        <begin position="371"/>
        <end position="405"/>
    </location>
</feature>
<reference evidence="4" key="1">
    <citation type="journal article" date="2011" name="Genetics">
        <title>Massive changes in genome architecture accompany the transition to self-fertility in the filamentous fungus Neurospora tetrasperma.</title>
        <authorList>
            <person name="Ellison C.E."/>
            <person name="Stajich J.E."/>
            <person name="Jacobson D.J."/>
            <person name="Natvig D.O."/>
            <person name="Lapidus A."/>
            <person name="Foster B."/>
            <person name="Aerts A."/>
            <person name="Riley R."/>
            <person name="Lindquist E.A."/>
            <person name="Grigoriev I.V."/>
            <person name="Taylor J.W."/>
        </authorList>
    </citation>
    <scope>NUCLEOTIDE SEQUENCE [LARGE SCALE GENOMIC DNA]</scope>
    <source>
        <strain evidence="4">FGSC 2508 / P0657</strain>
    </source>
</reference>
<feature type="region of interest" description="Disordered" evidence="2">
    <location>
        <begin position="900"/>
        <end position="938"/>
    </location>
</feature>
<dbReference type="GO" id="GO:0051959">
    <property type="term" value="F:dynein light intermediate chain binding"/>
    <property type="evidence" value="ECO:0007669"/>
    <property type="project" value="TreeGrafter"/>
</dbReference>
<gene>
    <name evidence="3" type="ORF">NEUTE1DRAFT_122689</name>
</gene>
<dbReference type="PANTHER" id="PTHR18947:SF28">
    <property type="entry name" value="GIRDIN, ISOFORM A"/>
    <property type="match status" value="1"/>
</dbReference>
<dbReference type="EMBL" id="GL891305">
    <property type="protein sequence ID" value="EGO56051.1"/>
    <property type="molecule type" value="Genomic_DNA"/>
</dbReference>
<feature type="compositionally biased region" description="Basic and acidic residues" evidence="2">
    <location>
        <begin position="16"/>
        <end position="32"/>
    </location>
</feature>
<protein>
    <submittedName>
        <fullName evidence="3">Uncharacterized protein</fullName>
    </submittedName>
</protein>
<feature type="compositionally biased region" description="Low complexity" evidence="2">
    <location>
        <begin position="360"/>
        <end position="370"/>
    </location>
</feature>
<feature type="coiled-coil region" evidence="1">
    <location>
        <begin position="510"/>
        <end position="607"/>
    </location>
</feature>
<dbReference type="VEuPathDB" id="FungiDB:NEUTE1DRAFT_122689"/>
<dbReference type="GO" id="GO:0005737">
    <property type="term" value="C:cytoplasm"/>
    <property type="evidence" value="ECO:0007669"/>
    <property type="project" value="TreeGrafter"/>
</dbReference>
<evidence type="ECO:0000313" key="3">
    <source>
        <dbReference type="EMBL" id="EGO56051.1"/>
    </source>
</evidence>
<dbReference type="KEGG" id="nte:NEUTE1DRAFT122689"/>
<feature type="compositionally biased region" description="Polar residues" evidence="2">
    <location>
        <begin position="263"/>
        <end position="278"/>
    </location>
</feature>
<feature type="region of interest" description="Disordered" evidence="2">
    <location>
        <begin position="1"/>
        <end position="32"/>
    </location>
</feature>
<dbReference type="Proteomes" id="UP000008065">
    <property type="component" value="Unassembled WGS sequence"/>
</dbReference>
<dbReference type="RefSeq" id="XP_009851695.1">
    <property type="nucleotide sequence ID" value="XM_009853393.1"/>
</dbReference>
<dbReference type="GO" id="GO:0008017">
    <property type="term" value="F:microtubule binding"/>
    <property type="evidence" value="ECO:0007669"/>
    <property type="project" value="TreeGrafter"/>
</dbReference>
<feature type="region of interest" description="Disordered" evidence="2">
    <location>
        <begin position="427"/>
        <end position="446"/>
    </location>
</feature>
<sequence length="1068" mass="119259">MSFTLPRFKLGKSAKKKTDRDGNGSGSHDGKHHSIDVLLRHDLKQLSKLRAEQLEGYSKEDLESLPLDRRQVLPAEVLSTLSPRALNQLPGKTIAKLSTAAQITLSPWALARIPISSLATIDSEVLFCALPVLGSDDLRVLKKAIHRIGHDKLRQLPPDVIRRLPFELPSEPLQLPLQWRESSMISPEKSLPPDPPQTSTHSLEVPSEYLYSDARHDQPSYEQPSVVPPNAHYNPANVDTSIFSSSADRSYTSPPSPAHTVPGRSSPNTVRSSATVQATAYPPRASDHRLSYAPRRNSSVSRGSHIRARSSSRGPRPDRNQEYQAYTPGSVKFAELGPIEFADLSRDVSELGPSTPPPRSSSRLDSLSVSEHIKRAESWNDKPQEFPRTEAPKESREIIPKEDSRSMSPTSTSTSSSPDVASFAKRKLRAAQGNISSSANDDADPNYKHQVIQDHTISELKAENKRLNDHLIDVKADHKALLNRLTNYLDDKGHSKRHTGDPIGVVIAYCEELCKERKKIAKENKDWEDTHLREKMHRQEVEDLVDEKSRQLRAAEDDLLGLQSKVKEFSRRATELEARESSLRNDLSRLEREKKELHKRCENQKELSDAAIKRIQRESDQTAADHVSQLRAQKEGYAKKMQDQRMYYEGQVKSLHQQLADQSQSHETQLAQATKDLQDTITNLRSQHTEELNRMESAFSEQVAGLQTAHSQQIAAQQKKHEQDIQRLNKKHARNVVDLRERVQSLENDLVGNNDDFRPATDDSLKIQYRQLKLCIDMVTEPINLGITGVPRNLGELDPTRFLEREGKNQLRFLLRSVVWQKIVEGFFSEPFGFGALGKGQGREVLRGVVEGWMGLCGYDDGPLSNGKMDTDLLTPFFHSREANKWRSATFQSILMTVAPPSSSMSGSKSNSRKGQQAGAPSPRGTPGPPEHPTATPYYTNINQVQSQIVALLSSICSEPLSSEVQSKVSELARQAGELALQFGVQRAQLGLEVPKRGEQVKIGTESGWVDCEDGESFGGRRGVEVEVDLCVSPKMYRVGDMDGRNMGDKKGAKVKAIVAGEVYPRRS</sequence>
<feature type="compositionally biased region" description="Low complexity" evidence="2">
    <location>
        <begin position="406"/>
        <end position="417"/>
    </location>
</feature>
<dbReference type="HOGENOM" id="CLU_288045_0_0_1"/>
<organism evidence="3 4">
    <name type="scientific">Neurospora tetrasperma (strain FGSC 2508 / ATCC MYA-4615 / P0657)</name>
    <dbReference type="NCBI Taxonomy" id="510951"/>
    <lineage>
        <taxon>Eukaryota</taxon>
        <taxon>Fungi</taxon>
        <taxon>Dikarya</taxon>
        <taxon>Ascomycota</taxon>
        <taxon>Pezizomycotina</taxon>
        <taxon>Sordariomycetes</taxon>
        <taxon>Sordariomycetidae</taxon>
        <taxon>Sordariales</taxon>
        <taxon>Sordariaceae</taxon>
        <taxon>Neurospora</taxon>
    </lineage>
</organism>
<dbReference type="GO" id="GO:0031122">
    <property type="term" value="P:cytoplasmic microtubule organization"/>
    <property type="evidence" value="ECO:0007669"/>
    <property type="project" value="TreeGrafter"/>
</dbReference>
<dbReference type="GO" id="GO:0005815">
    <property type="term" value="C:microtubule organizing center"/>
    <property type="evidence" value="ECO:0007669"/>
    <property type="project" value="TreeGrafter"/>
</dbReference>
<evidence type="ECO:0000256" key="2">
    <source>
        <dbReference type="SAM" id="MobiDB-lite"/>
    </source>
</evidence>
<keyword evidence="1" id="KW-0175">Coiled coil</keyword>
<name>F8MRE2_NEUT8</name>
<dbReference type="GeneID" id="20824342"/>
<feature type="compositionally biased region" description="Polar residues" evidence="2">
    <location>
        <begin position="237"/>
        <end position="253"/>
    </location>
</feature>
<feature type="coiled-coil region" evidence="1">
    <location>
        <begin position="711"/>
        <end position="756"/>
    </location>
</feature>
<evidence type="ECO:0000313" key="4">
    <source>
        <dbReference type="Proteomes" id="UP000008065"/>
    </source>
</evidence>
<dbReference type="PANTHER" id="PTHR18947">
    <property type="entry name" value="HOOK PROTEINS"/>
    <property type="match status" value="1"/>
</dbReference>